<evidence type="ECO:0000313" key="8">
    <source>
        <dbReference type="Proteomes" id="UP000324222"/>
    </source>
</evidence>
<reference evidence="7 8" key="1">
    <citation type="submission" date="2019-05" db="EMBL/GenBank/DDBJ databases">
        <title>Another draft genome of Portunus trituberculatus and its Hox gene families provides insights of decapod evolution.</title>
        <authorList>
            <person name="Jeong J.-H."/>
            <person name="Song I."/>
            <person name="Kim S."/>
            <person name="Choi T."/>
            <person name="Kim D."/>
            <person name="Ryu S."/>
            <person name="Kim W."/>
        </authorList>
    </citation>
    <scope>NUCLEOTIDE SEQUENCE [LARGE SCALE GENOMIC DNA]</scope>
    <source>
        <tissue evidence="7">Muscle</tissue>
    </source>
</reference>
<keyword evidence="3 5" id="KW-0863">Zinc-finger</keyword>
<feature type="domain" description="C2H2-type" evidence="6">
    <location>
        <begin position="40"/>
        <end position="67"/>
    </location>
</feature>
<dbReference type="PROSITE" id="PS00028">
    <property type="entry name" value="ZINC_FINGER_C2H2_1"/>
    <property type="match status" value="2"/>
</dbReference>
<dbReference type="PANTHER" id="PTHR24403:SF67">
    <property type="entry name" value="FI01116P-RELATED"/>
    <property type="match status" value="1"/>
</dbReference>
<dbReference type="Gene3D" id="3.30.160.60">
    <property type="entry name" value="Classic Zinc Finger"/>
    <property type="match status" value="2"/>
</dbReference>
<keyword evidence="8" id="KW-1185">Reference proteome</keyword>
<dbReference type="PROSITE" id="PS50157">
    <property type="entry name" value="ZINC_FINGER_C2H2_2"/>
    <property type="match status" value="1"/>
</dbReference>
<organism evidence="7 8">
    <name type="scientific">Portunus trituberculatus</name>
    <name type="common">Swimming crab</name>
    <name type="synonym">Neptunus trituberculatus</name>
    <dbReference type="NCBI Taxonomy" id="210409"/>
    <lineage>
        <taxon>Eukaryota</taxon>
        <taxon>Metazoa</taxon>
        <taxon>Ecdysozoa</taxon>
        <taxon>Arthropoda</taxon>
        <taxon>Crustacea</taxon>
        <taxon>Multicrustacea</taxon>
        <taxon>Malacostraca</taxon>
        <taxon>Eumalacostraca</taxon>
        <taxon>Eucarida</taxon>
        <taxon>Decapoda</taxon>
        <taxon>Pleocyemata</taxon>
        <taxon>Brachyura</taxon>
        <taxon>Eubrachyura</taxon>
        <taxon>Portunoidea</taxon>
        <taxon>Portunidae</taxon>
        <taxon>Portuninae</taxon>
        <taxon>Portunus</taxon>
    </lineage>
</organism>
<dbReference type="OrthoDB" id="6359816at2759"/>
<dbReference type="GO" id="GO:0005634">
    <property type="term" value="C:nucleus"/>
    <property type="evidence" value="ECO:0007669"/>
    <property type="project" value="TreeGrafter"/>
</dbReference>
<evidence type="ECO:0000313" key="7">
    <source>
        <dbReference type="EMBL" id="MPC89615.1"/>
    </source>
</evidence>
<dbReference type="AlphaFoldDB" id="A0A5B7J4D7"/>
<name>A0A5B7J4D7_PORTR</name>
<dbReference type="GO" id="GO:0008270">
    <property type="term" value="F:zinc ion binding"/>
    <property type="evidence" value="ECO:0007669"/>
    <property type="project" value="UniProtKB-KW"/>
</dbReference>
<keyword evidence="2" id="KW-0677">Repeat</keyword>
<accession>A0A5B7J4D7</accession>
<dbReference type="EMBL" id="VSRR010081618">
    <property type="protein sequence ID" value="MPC89615.1"/>
    <property type="molecule type" value="Genomic_DNA"/>
</dbReference>
<dbReference type="InterPro" id="IPR013087">
    <property type="entry name" value="Znf_C2H2_type"/>
</dbReference>
<proteinExistence type="predicted"/>
<dbReference type="GO" id="GO:0045944">
    <property type="term" value="P:positive regulation of transcription by RNA polymerase II"/>
    <property type="evidence" value="ECO:0007669"/>
    <property type="project" value="TreeGrafter"/>
</dbReference>
<dbReference type="FunFam" id="3.30.160.60:FF:000230">
    <property type="entry name" value="Zinc finger protein 148"/>
    <property type="match status" value="1"/>
</dbReference>
<evidence type="ECO:0000256" key="4">
    <source>
        <dbReference type="ARBA" id="ARBA00022833"/>
    </source>
</evidence>
<comment type="caution">
    <text evidence="7">The sequence shown here is derived from an EMBL/GenBank/DDBJ whole genome shotgun (WGS) entry which is preliminary data.</text>
</comment>
<dbReference type="SUPFAM" id="SSF57667">
    <property type="entry name" value="beta-beta-alpha zinc fingers"/>
    <property type="match status" value="1"/>
</dbReference>
<keyword evidence="4" id="KW-0862">Zinc</keyword>
<dbReference type="Pfam" id="PF00096">
    <property type="entry name" value="zf-C2H2"/>
    <property type="match status" value="2"/>
</dbReference>
<gene>
    <name evidence="7" type="primary">Znf516</name>
    <name evidence="7" type="ORF">E2C01_084569</name>
</gene>
<evidence type="ECO:0000256" key="3">
    <source>
        <dbReference type="ARBA" id="ARBA00022771"/>
    </source>
</evidence>
<protein>
    <submittedName>
        <fullName evidence="7">Zinc finger protein 516</fullName>
    </submittedName>
</protein>
<sequence>MHGNCSHHVSNELTQCLSLNQLLSVWGGTSPTAAARRRGHSCPICSKAFETRYKLERHQLTHTGEKPYACPYCPHRCNQRDNLKAHIGSKHREYYDPNSVDI</sequence>
<evidence type="ECO:0000259" key="6">
    <source>
        <dbReference type="PROSITE" id="PS50157"/>
    </source>
</evidence>
<dbReference type="Proteomes" id="UP000324222">
    <property type="component" value="Unassembled WGS sequence"/>
</dbReference>
<evidence type="ECO:0000256" key="5">
    <source>
        <dbReference type="PROSITE-ProRule" id="PRU00042"/>
    </source>
</evidence>
<dbReference type="InterPro" id="IPR036236">
    <property type="entry name" value="Znf_C2H2_sf"/>
</dbReference>
<evidence type="ECO:0000256" key="2">
    <source>
        <dbReference type="ARBA" id="ARBA00022737"/>
    </source>
</evidence>
<dbReference type="PANTHER" id="PTHR24403">
    <property type="entry name" value="ZINC FINGER PROTEIN"/>
    <property type="match status" value="1"/>
</dbReference>
<evidence type="ECO:0000256" key="1">
    <source>
        <dbReference type="ARBA" id="ARBA00022723"/>
    </source>
</evidence>
<keyword evidence="1" id="KW-0479">Metal-binding</keyword>
<dbReference type="SMART" id="SM00355">
    <property type="entry name" value="ZnF_C2H2"/>
    <property type="match status" value="2"/>
</dbReference>
<dbReference type="InterPro" id="IPR050688">
    <property type="entry name" value="Zinc_finger/UBP_domain"/>
</dbReference>
<dbReference type="FunFam" id="3.30.160.60:FF:000100">
    <property type="entry name" value="Zinc finger 45-like"/>
    <property type="match status" value="1"/>
</dbReference>